<dbReference type="EMBL" id="VWPH01000003">
    <property type="protein sequence ID" value="KAA5836427.1"/>
    <property type="molecule type" value="Genomic_DNA"/>
</dbReference>
<gene>
    <name evidence="2" type="ORF">F1721_08170</name>
</gene>
<evidence type="ECO:0000313" key="3">
    <source>
        <dbReference type="Proteomes" id="UP000323946"/>
    </source>
</evidence>
<keyword evidence="3" id="KW-1185">Reference proteome</keyword>
<accession>A0A5M7C7L0</accession>
<reference evidence="2 3" key="1">
    <citation type="submission" date="2019-09" db="EMBL/GenBank/DDBJ databases">
        <title>Draft genome sequence of the thermophilic Saccharopolyspora hirsuta VKM Ac-666T.</title>
        <authorList>
            <person name="Lobastova T.G."/>
            <person name="Fokina V."/>
            <person name="Bragin E.Y."/>
            <person name="Shtratnikova V.Y."/>
            <person name="Starodumova I.P."/>
            <person name="Tarlachkov S.V."/>
            <person name="Donova M.V."/>
        </authorList>
    </citation>
    <scope>NUCLEOTIDE SEQUENCE [LARGE SCALE GENOMIC DNA]</scope>
    <source>
        <strain evidence="2 3">VKM Ac-666</strain>
    </source>
</reference>
<protein>
    <submittedName>
        <fullName evidence="2">Uncharacterized protein</fullName>
    </submittedName>
</protein>
<dbReference type="OrthoDB" id="3700005at2"/>
<name>A0A5M7C7L0_SACHI</name>
<sequence>MKKTTPDLETPIFRELNEELGALPEIDVHDFDEHAFDFLREYDAKAAEEKTDEPAEPVAATSGSGSSSRRGGRRRKGD</sequence>
<proteinExistence type="predicted"/>
<evidence type="ECO:0000313" key="2">
    <source>
        <dbReference type="EMBL" id="KAA5836427.1"/>
    </source>
</evidence>
<dbReference type="AlphaFoldDB" id="A0A5M7C7L0"/>
<evidence type="ECO:0000256" key="1">
    <source>
        <dbReference type="SAM" id="MobiDB-lite"/>
    </source>
</evidence>
<comment type="caution">
    <text evidence="2">The sequence shown here is derived from an EMBL/GenBank/DDBJ whole genome shotgun (WGS) entry which is preliminary data.</text>
</comment>
<dbReference type="Proteomes" id="UP000323946">
    <property type="component" value="Unassembled WGS sequence"/>
</dbReference>
<feature type="region of interest" description="Disordered" evidence="1">
    <location>
        <begin position="46"/>
        <end position="78"/>
    </location>
</feature>
<organism evidence="2 3">
    <name type="scientific">Saccharopolyspora hirsuta</name>
    <dbReference type="NCBI Taxonomy" id="1837"/>
    <lineage>
        <taxon>Bacteria</taxon>
        <taxon>Bacillati</taxon>
        <taxon>Actinomycetota</taxon>
        <taxon>Actinomycetes</taxon>
        <taxon>Pseudonocardiales</taxon>
        <taxon>Pseudonocardiaceae</taxon>
        <taxon>Saccharopolyspora</taxon>
    </lineage>
</organism>